<reference evidence="10 11" key="1">
    <citation type="submission" date="2016-11" db="EMBL/GenBank/DDBJ databases">
        <authorList>
            <person name="Jaros S."/>
            <person name="Januszkiewicz K."/>
            <person name="Wedrychowicz H."/>
        </authorList>
    </citation>
    <scope>NUCLEOTIDE SEQUENCE [LARGE SCALE GENOMIC DNA]</scope>
    <source>
        <strain evidence="10 11">DSM 9705</strain>
    </source>
</reference>
<dbReference type="GO" id="GO:0016491">
    <property type="term" value="F:oxidoreductase activity"/>
    <property type="evidence" value="ECO:0007669"/>
    <property type="project" value="UniProtKB-KW"/>
</dbReference>
<feature type="transmembrane region" description="Helical" evidence="8">
    <location>
        <begin position="261"/>
        <end position="282"/>
    </location>
</feature>
<feature type="transmembrane region" description="Helical" evidence="8">
    <location>
        <begin position="337"/>
        <end position="356"/>
    </location>
</feature>
<sequence>MIEFIFLLPMMTGIIALFLPVNLGRGVLVVTALLHLQVCVMGWMGKLEPIFGAFFGRSPEGMLVLLVTSFIFLFIAMYAVSYMAETSMQSEPIFIGCMLLFLGTMSMVALADHLIVLWIAIEATTLVSAPLIFINRSKRALEATWKYVLICSVGIALALLGCFFVTLSMDVAAINVPLTFTSLNAVAERLDPFWLSFGFIFIIIGYGTKMGLAPMHTWLPDAHSEAPSPASALLSGALLNCAFLGVYKFHTLMHLAGLGSFSSNLLIGFGLVSMVVAGIFILRQPDYKRMLAYSSIENMGIIAFGVGIGGIALYGALLHLIHHSLLKSSLFLSSGNILLGFGSKLVALVGGLTRFLPKTAVSFLAGFVGISGLPPFGLFISELCIIFGAFQAGHYLAAIVFIASLVLIVAGMAQIVTDMSFGGGDQVEILVGEGFFRVMPPYVLLAASIILCVWLPDEIYQTIINTISVIGGTIHG</sequence>
<accession>A0A1M5TKD4</accession>
<evidence type="ECO:0000256" key="3">
    <source>
        <dbReference type="ARBA" id="ARBA00022692"/>
    </source>
</evidence>
<keyword evidence="3 7" id="KW-0812">Transmembrane</keyword>
<dbReference type="PRINTS" id="PR01437">
    <property type="entry name" value="NUOXDRDTASE4"/>
</dbReference>
<feature type="transmembrane region" description="Helical" evidence="8">
    <location>
        <begin position="61"/>
        <end position="80"/>
    </location>
</feature>
<comment type="subcellular location">
    <subcellularLocation>
        <location evidence="1">Cell membrane</location>
        <topology evidence="1">Multi-pass membrane protein</topology>
    </subcellularLocation>
    <subcellularLocation>
        <location evidence="7">Membrane</location>
        <topology evidence="7">Multi-pass membrane protein</topology>
    </subcellularLocation>
</comment>
<feature type="transmembrane region" description="Helical" evidence="8">
    <location>
        <begin position="438"/>
        <end position="456"/>
    </location>
</feature>
<dbReference type="InterPro" id="IPR001750">
    <property type="entry name" value="ND/Mrp_TM"/>
</dbReference>
<dbReference type="InterPro" id="IPR003918">
    <property type="entry name" value="NADH_UbQ_OxRdtase"/>
</dbReference>
<feature type="transmembrane region" description="Helical" evidence="8">
    <location>
        <begin position="363"/>
        <end position="389"/>
    </location>
</feature>
<keyword evidence="5" id="KW-0560">Oxidoreductase</keyword>
<feature type="transmembrane region" description="Helical" evidence="8">
    <location>
        <begin position="115"/>
        <end position="135"/>
    </location>
</feature>
<dbReference type="Pfam" id="PF00361">
    <property type="entry name" value="Proton_antipo_M"/>
    <property type="match status" value="1"/>
</dbReference>
<keyword evidence="6 8" id="KW-0472">Membrane</keyword>
<evidence type="ECO:0000313" key="11">
    <source>
        <dbReference type="Proteomes" id="UP000184139"/>
    </source>
</evidence>
<feature type="transmembrane region" description="Helical" evidence="8">
    <location>
        <begin position="92"/>
        <end position="109"/>
    </location>
</feature>
<dbReference type="InterPro" id="IPR052175">
    <property type="entry name" value="ComplexI-like_HydComp"/>
</dbReference>
<evidence type="ECO:0000256" key="2">
    <source>
        <dbReference type="ARBA" id="ARBA00022475"/>
    </source>
</evidence>
<name>A0A1M5TKD4_9BACT</name>
<evidence type="ECO:0000256" key="7">
    <source>
        <dbReference type="RuleBase" id="RU000320"/>
    </source>
</evidence>
<evidence type="ECO:0000313" key="10">
    <source>
        <dbReference type="EMBL" id="SHH50803.1"/>
    </source>
</evidence>
<organism evidence="10 11">
    <name type="scientific">Desulfofustis glycolicus DSM 9705</name>
    <dbReference type="NCBI Taxonomy" id="1121409"/>
    <lineage>
        <taxon>Bacteria</taxon>
        <taxon>Pseudomonadati</taxon>
        <taxon>Thermodesulfobacteriota</taxon>
        <taxon>Desulfobulbia</taxon>
        <taxon>Desulfobulbales</taxon>
        <taxon>Desulfocapsaceae</taxon>
        <taxon>Desulfofustis</taxon>
    </lineage>
</organism>
<dbReference type="RefSeq" id="WP_073373490.1">
    <property type="nucleotide sequence ID" value="NZ_FQXS01000003.1"/>
</dbReference>
<dbReference type="AlphaFoldDB" id="A0A1M5TKD4"/>
<evidence type="ECO:0000259" key="9">
    <source>
        <dbReference type="Pfam" id="PF00361"/>
    </source>
</evidence>
<evidence type="ECO:0000256" key="1">
    <source>
        <dbReference type="ARBA" id="ARBA00004651"/>
    </source>
</evidence>
<feature type="transmembrane region" description="Helical" evidence="8">
    <location>
        <begin position="147"/>
        <end position="173"/>
    </location>
</feature>
<dbReference type="EMBL" id="FQXS01000003">
    <property type="protein sequence ID" value="SHH50803.1"/>
    <property type="molecule type" value="Genomic_DNA"/>
</dbReference>
<evidence type="ECO:0000256" key="5">
    <source>
        <dbReference type="ARBA" id="ARBA00023002"/>
    </source>
</evidence>
<feature type="transmembrane region" description="Helical" evidence="8">
    <location>
        <begin position="193"/>
        <end position="212"/>
    </location>
</feature>
<evidence type="ECO:0000256" key="6">
    <source>
        <dbReference type="ARBA" id="ARBA00023136"/>
    </source>
</evidence>
<feature type="domain" description="NADH:quinone oxidoreductase/Mrp antiporter transmembrane" evidence="9">
    <location>
        <begin position="111"/>
        <end position="404"/>
    </location>
</feature>
<feature type="transmembrane region" description="Helical" evidence="8">
    <location>
        <begin position="395"/>
        <end position="417"/>
    </location>
</feature>
<feature type="transmembrane region" description="Helical" evidence="8">
    <location>
        <begin position="232"/>
        <end position="249"/>
    </location>
</feature>
<keyword evidence="4 8" id="KW-1133">Transmembrane helix</keyword>
<keyword evidence="11" id="KW-1185">Reference proteome</keyword>
<dbReference type="GO" id="GO:0008137">
    <property type="term" value="F:NADH dehydrogenase (ubiquinone) activity"/>
    <property type="evidence" value="ECO:0007669"/>
    <property type="project" value="InterPro"/>
</dbReference>
<dbReference type="OrthoDB" id="9805769at2"/>
<dbReference type="GO" id="GO:0005886">
    <property type="term" value="C:plasma membrane"/>
    <property type="evidence" value="ECO:0007669"/>
    <property type="project" value="UniProtKB-SubCell"/>
</dbReference>
<evidence type="ECO:0000256" key="4">
    <source>
        <dbReference type="ARBA" id="ARBA00022989"/>
    </source>
</evidence>
<feature type="transmembrane region" description="Helical" evidence="8">
    <location>
        <begin position="302"/>
        <end position="325"/>
    </location>
</feature>
<dbReference type="PANTHER" id="PTHR42682:SF5">
    <property type="entry name" value="HYDROGENASE-4 COMPONENT F"/>
    <property type="match status" value="1"/>
</dbReference>
<dbReference type="STRING" id="1121409.SAMN02745124_00751"/>
<dbReference type="Proteomes" id="UP000184139">
    <property type="component" value="Unassembled WGS sequence"/>
</dbReference>
<dbReference type="GO" id="GO:0042773">
    <property type="term" value="P:ATP synthesis coupled electron transport"/>
    <property type="evidence" value="ECO:0007669"/>
    <property type="project" value="InterPro"/>
</dbReference>
<protein>
    <submittedName>
        <fullName evidence="10">Hydrogenase-4 component F</fullName>
    </submittedName>
</protein>
<gene>
    <name evidence="10" type="ORF">SAMN02745124_00751</name>
</gene>
<feature type="transmembrane region" description="Helical" evidence="8">
    <location>
        <begin position="6"/>
        <end position="23"/>
    </location>
</feature>
<evidence type="ECO:0000256" key="8">
    <source>
        <dbReference type="SAM" id="Phobius"/>
    </source>
</evidence>
<proteinExistence type="predicted"/>
<dbReference type="PANTHER" id="PTHR42682">
    <property type="entry name" value="HYDROGENASE-4 COMPONENT F"/>
    <property type="match status" value="1"/>
</dbReference>
<keyword evidence="2" id="KW-1003">Cell membrane</keyword>
<feature type="transmembrane region" description="Helical" evidence="8">
    <location>
        <begin position="28"/>
        <end position="45"/>
    </location>
</feature>